<dbReference type="Proteomes" id="UP000000437">
    <property type="component" value="Chromosome 20"/>
</dbReference>
<name>A0AC58I4J6_DANRE</name>
<dbReference type="RefSeq" id="XP_073789155.1">
    <property type="nucleotide sequence ID" value="XM_073933054.1"/>
</dbReference>
<reference evidence="2" key="1">
    <citation type="submission" date="2025-08" db="UniProtKB">
        <authorList>
            <consortium name="RefSeq"/>
        </authorList>
    </citation>
    <scope>IDENTIFICATION</scope>
    <source>
        <strain evidence="2">Tuebingen</strain>
        <tissue evidence="2">Fibroblasts and whole tissue</tissue>
    </source>
</reference>
<protein>
    <submittedName>
        <fullName evidence="2">Cytochrome P450, family 2, subfamily AD, polypeptide 3 isoform X1</fullName>
    </submittedName>
</protein>
<evidence type="ECO:0000313" key="1">
    <source>
        <dbReference type="Proteomes" id="UP000000437"/>
    </source>
</evidence>
<evidence type="ECO:0000313" key="2">
    <source>
        <dbReference type="RefSeq" id="XP_073789155.1"/>
    </source>
</evidence>
<accession>A0AC58I4J6</accession>
<gene>
    <name evidence="2" type="primary">cyp2ad3</name>
    <name evidence="2" type="synonym">cyp2j27</name>
    <name evidence="2" type="synonym">si:dkey-183n20.10</name>
</gene>
<proteinExistence type="predicted"/>
<keyword evidence="1" id="KW-1185">Reference proteome</keyword>
<organism evidence="1 2">
    <name type="scientific">Danio rerio</name>
    <name type="common">Zebrafish</name>
    <name type="synonym">Brachydanio rerio</name>
    <dbReference type="NCBI Taxonomy" id="7955"/>
    <lineage>
        <taxon>Eukaryota</taxon>
        <taxon>Metazoa</taxon>
        <taxon>Chordata</taxon>
        <taxon>Craniata</taxon>
        <taxon>Vertebrata</taxon>
        <taxon>Euteleostomi</taxon>
        <taxon>Actinopterygii</taxon>
        <taxon>Neopterygii</taxon>
        <taxon>Teleostei</taxon>
        <taxon>Ostariophysi</taxon>
        <taxon>Cypriniformes</taxon>
        <taxon>Danionidae</taxon>
        <taxon>Danioninae</taxon>
        <taxon>Danio</taxon>
    </lineage>
</organism>
<sequence>MVTLNSAISNIISSLIFGQRFDYHDEYYQRILRLDTECIQLAGSPRAQLYNACPWLFEYLPGPHQTIFSNYKKIKDFLRGEIIKHREDWDPANPRDFIDNYLTEMERKKSDPEAGFNIEGLVVTCLDLIEAGTETATTTLRWGLLFMIKFPEIQEKVQAEIDRVIGQSRQPCLNDRVNMPYTEAVIHEIQRFGDVVPLGFPKRAVKDTQLGKYFIPKGTAITVNLSSVLHDPNEWETPDTFNPGHFLDEIGQFRKRDAFMPFSAGKRACLGENLARQELFLYFTSLLQQFKISKCPGEEPSLEGEIWFTYAPAPFHICVSSR</sequence>